<dbReference type="Proteomes" id="UP000317243">
    <property type="component" value="Unassembled WGS sequence"/>
</dbReference>
<evidence type="ECO:0000259" key="2">
    <source>
        <dbReference type="SMART" id="SM00460"/>
    </source>
</evidence>
<keyword evidence="3" id="KW-0808">Transferase</keyword>
<feature type="transmembrane region" description="Helical" evidence="1">
    <location>
        <begin position="55"/>
        <end position="74"/>
    </location>
</feature>
<dbReference type="Pfam" id="PF01841">
    <property type="entry name" value="Transglut_core"/>
    <property type="match status" value="1"/>
</dbReference>
<dbReference type="InterPro" id="IPR021878">
    <property type="entry name" value="TgpA_N"/>
</dbReference>
<feature type="transmembrane region" description="Helical" evidence="1">
    <location>
        <begin position="633"/>
        <end position="656"/>
    </location>
</feature>
<dbReference type="InterPro" id="IPR038765">
    <property type="entry name" value="Papain-like_cys_pep_sf"/>
</dbReference>
<name>A0A5C5X491_9PLAN</name>
<reference evidence="3 4" key="1">
    <citation type="submission" date="2019-02" db="EMBL/GenBank/DDBJ databases">
        <title>Deep-cultivation of Planctomycetes and their phenomic and genomic characterization uncovers novel biology.</title>
        <authorList>
            <person name="Wiegand S."/>
            <person name="Jogler M."/>
            <person name="Boedeker C."/>
            <person name="Pinto D."/>
            <person name="Vollmers J."/>
            <person name="Rivas-Marin E."/>
            <person name="Kohn T."/>
            <person name="Peeters S.H."/>
            <person name="Heuer A."/>
            <person name="Rast P."/>
            <person name="Oberbeckmann S."/>
            <person name="Bunk B."/>
            <person name="Jeske O."/>
            <person name="Meyerdierks A."/>
            <person name="Storesund J.E."/>
            <person name="Kallscheuer N."/>
            <person name="Luecker S."/>
            <person name="Lage O.M."/>
            <person name="Pohl T."/>
            <person name="Merkel B.J."/>
            <person name="Hornburger P."/>
            <person name="Mueller R.-W."/>
            <person name="Bruemmer F."/>
            <person name="Labrenz M."/>
            <person name="Spormann A.M."/>
            <person name="Op Den Camp H."/>
            <person name="Overmann J."/>
            <person name="Amann R."/>
            <person name="Jetten M.S.M."/>
            <person name="Mascher T."/>
            <person name="Medema M.H."/>
            <person name="Devos D.P."/>
            <person name="Kaster A.-K."/>
            <person name="Ovreas L."/>
            <person name="Rohde M."/>
            <person name="Galperin M.Y."/>
            <person name="Jogler C."/>
        </authorList>
    </citation>
    <scope>NUCLEOTIDE SEQUENCE [LARGE SCALE GENOMIC DNA]</scope>
    <source>
        <strain evidence="3 4">KOR42</strain>
    </source>
</reference>
<feature type="transmembrane region" description="Helical" evidence="1">
    <location>
        <begin position="191"/>
        <end position="212"/>
    </location>
</feature>
<dbReference type="InterPro" id="IPR052901">
    <property type="entry name" value="Bact_TGase-like"/>
</dbReference>
<keyword evidence="1" id="KW-0472">Membrane</keyword>
<dbReference type="OrthoDB" id="9804872at2"/>
<feature type="transmembrane region" description="Helical" evidence="1">
    <location>
        <begin position="127"/>
        <end position="148"/>
    </location>
</feature>
<keyword evidence="3" id="KW-0012">Acyltransferase</keyword>
<evidence type="ECO:0000313" key="3">
    <source>
        <dbReference type="EMBL" id="TWT57141.1"/>
    </source>
</evidence>
<organism evidence="3 4">
    <name type="scientific">Thalassoglobus neptunius</name>
    <dbReference type="NCBI Taxonomy" id="1938619"/>
    <lineage>
        <taxon>Bacteria</taxon>
        <taxon>Pseudomonadati</taxon>
        <taxon>Planctomycetota</taxon>
        <taxon>Planctomycetia</taxon>
        <taxon>Planctomycetales</taxon>
        <taxon>Planctomycetaceae</taxon>
        <taxon>Thalassoglobus</taxon>
    </lineage>
</organism>
<keyword evidence="1" id="KW-0812">Transmembrane</keyword>
<dbReference type="Gene3D" id="3.10.620.30">
    <property type="match status" value="1"/>
</dbReference>
<feature type="transmembrane region" description="Helical" evidence="1">
    <location>
        <begin position="80"/>
        <end position="97"/>
    </location>
</feature>
<accession>A0A5C5X491</accession>
<comment type="caution">
    <text evidence="3">The sequence shown here is derived from an EMBL/GenBank/DDBJ whole genome shotgun (WGS) entry which is preliminary data.</text>
</comment>
<dbReference type="InterPro" id="IPR002931">
    <property type="entry name" value="Transglutaminase-like"/>
</dbReference>
<keyword evidence="4" id="KW-1185">Reference proteome</keyword>
<gene>
    <name evidence="3" type="primary">tgpA_1</name>
    <name evidence="3" type="ORF">KOR42_04990</name>
</gene>
<feature type="transmembrane region" description="Helical" evidence="1">
    <location>
        <begin position="104"/>
        <end position="121"/>
    </location>
</feature>
<dbReference type="GO" id="GO:0003810">
    <property type="term" value="F:protein-glutamine gamma-glutamyltransferase activity"/>
    <property type="evidence" value="ECO:0007669"/>
    <property type="project" value="UniProtKB-EC"/>
</dbReference>
<proteinExistence type="predicted"/>
<sequence>MRQILFISLTVMISLSGIVFAVAEGSPLAGVTLLIALATLFFVDIEDKFSVPVSIANTLGLIAFFVAGIEFFGGHIESRLLAGGHLIVYLTWVNLIQKKGNRQIWWLCALSILQIATASVLTTSMWFGAALILYSFVATWTLSVFLLYRSTKETDDAQKSGPLEQGSNFVVGDAWKGVSRDVDHRLVNSRFVLVTGVVTCLSLAIGLMFFLFTPRVWIGNYSLFGDEAVAGRSLTGFTEEVRLGDMSEIMENSAPVMQVTLHHRQQKRPFTLKEAEAYLGPDPLFRGTVMEEYENGRWKQVHFPGPETPVSQVENTTIEQKYRMAPLNSSTLFSFGDAVGVSGRRAFIEPYSDELKRNSSNRSGERNYEYSVYANLGPPDATNSQVRESWPPYYKMFFAPSEYFSGSRLGQQRGGYVGRQLRVPDDLQRVTELAQSVVADEENDYLKVQRLLQYFDGPEFEYSLDLSVTDASVDPLEDFLFNRKSGHCEYYASAMAIMLRGVGVPSRLVSGFKGGSFDSDGLTFRVQQLHAHSWVEAFIDGTWLTVDPTPAAREVAVQELEDSFFGLSELWSNIRQIWSTGVRMSKSQQQELIYTPLQTVAVQSWDSLKDFAQSDKTATLRSFVAFLRSPRQWFSVTGGIVAFVLMVLLSAIVWCVKKLIQLIRSISNARSMKRRHRSEVQFFDRFVQILSKLDIHQSPSQTAREFVKSSLVELKQPLSDAGLSEWPEELVELFYQVRFGGSTMSPQQSQRIDQELKKLQDCVDQRENAQS</sequence>
<dbReference type="EMBL" id="SIHI01000001">
    <property type="protein sequence ID" value="TWT57141.1"/>
    <property type="molecule type" value="Genomic_DNA"/>
</dbReference>
<feature type="transmembrane region" description="Helical" evidence="1">
    <location>
        <begin position="26"/>
        <end position="43"/>
    </location>
</feature>
<evidence type="ECO:0000313" key="4">
    <source>
        <dbReference type="Proteomes" id="UP000317243"/>
    </source>
</evidence>
<dbReference type="PANTHER" id="PTHR42736">
    <property type="entry name" value="PROTEIN-GLUTAMINE GAMMA-GLUTAMYLTRANSFERASE"/>
    <property type="match status" value="1"/>
</dbReference>
<dbReference type="Pfam" id="PF13559">
    <property type="entry name" value="DUF4129"/>
    <property type="match status" value="1"/>
</dbReference>
<dbReference type="Pfam" id="PF11992">
    <property type="entry name" value="TgpA_N"/>
    <property type="match status" value="1"/>
</dbReference>
<dbReference type="SMART" id="SM00460">
    <property type="entry name" value="TGc"/>
    <property type="match status" value="1"/>
</dbReference>
<dbReference type="RefSeq" id="WP_146507017.1">
    <property type="nucleotide sequence ID" value="NZ_SIHI01000001.1"/>
</dbReference>
<dbReference type="PANTHER" id="PTHR42736:SF1">
    <property type="entry name" value="PROTEIN-GLUTAMINE GAMMA-GLUTAMYLTRANSFERASE"/>
    <property type="match status" value="1"/>
</dbReference>
<protein>
    <submittedName>
        <fullName evidence="3">Protein-glutamine gamma-glutamyltransferase</fullName>
        <ecNumber evidence="3">2.3.2.13</ecNumber>
    </submittedName>
</protein>
<dbReference type="SUPFAM" id="SSF54001">
    <property type="entry name" value="Cysteine proteinases"/>
    <property type="match status" value="1"/>
</dbReference>
<dbReference type="AlphaFoldDB" id="A0A5C5X491"/>
<dbReference type="InterPro" id="IPR025403">
    <property type="entry name" value="TgpA-like_C"/>
</dbReference>
<feature type="domain" description="Transglutaminase-like" evidence="2">
    <location>
        <begin position="480"/>
        <end position="550"/>
    </location>
</feature>
<keyword evidence="1" id="KW-1133">Transmembrane helix</keyword>
<evidence type="ECO:0000256" key="1">
    <source>
        <dbReference type="SAM" id="Phobius"/>
    </source>
</evidence>
<dbReference type="EC" id="2.3.2.13" evidence="3"/>